<keyword evidence="2" id="KW-1185">Reference proteome</keyword>
<reference evidence="1 2" key="1">
    <citation type="journal article" date="2018" name="Science">
        <title>The opium poppy genome and morphinan production.</title>
        <authorList>
            <person name="Guo L."/>
            <person name="Winzer T."/>
            <person name="Yang X."/>
            <person name="Li Y."/>
            <person name="Ning Z."/>
            <person name="He Z."/>
            <person name="Teodor R."/>
            <person name="Lu Y."/>
            <person name="Bowser T.A."/>
            <person name="Graham I.A."/>
            <person name="Ye K."/>
        </authorList>
    </citation>
    <scope>NUCLEOTIDE SEQUENCE [LARGE SCALE GENOMIC DNA]</scope>
    <source>
        <strain evidence="2">cv. HN1</strain>
        <tissue evidence="1">Leaves</tissue>
    </source>
</reference>
<evidence type="ECO:0000313" key="2">
    <source>
        <dbReference type="Proteomes" id="UP000316621"/>
    </source>
</evidence>
<accession>A0A4Y7JC65</accession>
<dbReference type="EMBL" id="CM010718">
    <property type="protein sequence ID" value="RZC57388.1"/>
    <property type="molecule type" value="Genomic_DNA"/>
</dbReference>
<gene>
    <name evidence="1" type="ORF">C5167_004695</name>
</gene>
<organism evidence="1 2">
    <name type="scientific">Papaver somniferum</name>
    <name type="common">Opium poppy</name>
    <dbReference type="NCBI Taxonomy" id="3469"/>
    <lineage>
        <taxon>Eukaryota</taxon>
        <taxon>Viridiplantae</taxon>
        <taxon>Streptophyta</taxon>
        <taxon>Embryophyta</taxon>
        <taxon>Tracheophyta</taxon>
        <taxon>Spermatophyta</taxon>
        <taxon>Magnoliopsida</taxon>
        <taxon>Ranunculales</taxon>
        <taxon>Papaveraceae</taxon>
        <taxon>Papaveroideae</taxon>
        <taxon>Papaver</taxon>
    </lineage>
</organism>
<name>A0A4Y7JC65_PAPSO</name>
<dbReference type="Gramene" id="RZC57388">
    <property type="protein sequence ID" value="RZC57388"/>
    <property type="gene ID" value="C5167_004695"/>
</dbReference>
<evidence type="ECO:0000313" key="1">
    <source>
        <dbReference type="EMBL" id="RZC57388.1"/>
    </source>
</evidence>
<sequence length="61" mass="7211">MHSSQLFRKKKKNKTRGLFISERYRENSGKTATVAGLFVKKNRIRYKELIGRLDIREPKTS</sequence>
<dbReference type="Proteomes" id="UP000316621">
    <property type="component" value="Chromosome 4"/>
</dbReference>
<proteinExistence type="predicted"/>
<protein>
    <submittedName>
        <fullName evidence="1">Uncharacterized protein</fullName>
    </submittedName>
</protein>
<dbReference type="AlphaFoldDB" id="A0A4Y7JC65"/>